<accession>A0ACB5URH0</accession>
<proteinExistence type="predicted"/>
<organism evidence="1 2">
    <name type="scientific">Vallitalea maricola</name>
    <dbReference type="NCBI Taxonomy" id="3074433"/>
    <lineage>
        <taxon>Bacteria</taxon>
        <taxon>Bacillati</taxon>
        <taxon>Bacillota</taxon>
        <taxon>Clostridia</taxon>
        <taxon>Lachnospirales</taxon>
        <taxon>Vallitaleaceae</taxon>
        <taxon>Vallitalea</taxon>
    </lineage>
</organism>
<dbReference type="EMBL" id="BTPU01000105">
    <property type="protein sequence ID" value="GMQ65272.1"/>
    <property type="molecule type" value="Genomic_DNA"/>
</dbReference>
<sequence>MFSNRLRYLRNKKGLTQKQVSLILGISDARYNQYETGKRTPDDELKKQIANFYDVSVDYLIGNTGNPNFNNINDNTQKLSLAIHDLLIDKGIITRDEELTEEKIEWLQKLLGHAIDLSKL</sequence>
<dbReference type="Proteomes" id="UP001374599">
    <property type="component" value="Unassembled WGS sequence"/>
</dbReference>
<reference evidence="1" key="1">
    <citation type="submission" date="2023-09" db="EMBL/GenBank/DDBJ databases">
        <title>Vallitalea sediminicola and Vallitalea maricola sp. nov., anaerobic bacteria isolated from marine sediment.</title>
        <authorList>
            <person name="Hirano S."/>
            <person name="Maeda A."/>
            <person name="Terahara T."/>
            <person name="Mori K."/>
            <person name="Hamada M."/>
            <person name="Matsumoto R."/>
            <person name="Kobayashi T."/>
        </authorList>
    </citation>
    <scope>NUCLEOTIDE SEQUENCE</scope>
    <source>
        <strain evidence="1">AN17-2</strain>
    </source>
</reference>
<name>A0ACB5URH0_9FIRM</name>
<keyword evidence="2" id="KW-1185">Reference proteome</keyword>
<gene>
    <name evidence="1" type="ORF">AN2V17_45150</name>
</gene>
<evidence type="ECO:0000313" key="2">
    <source>
        <dbReference type="Proteomes" id="UP001374599"/>
    </source>
</evidence>
<evidence type="ECO:0000313" key="1">
    <source>
        <dbReference type="EMBL" id="GMQ65272.1"/>
    </source>
</evidence>
<protein>
    <submittedName>
        <fullName evidence="1">Helix-turn-helix transcriptional regulator</fullName>
    </submittedName>
</protein>
<comment type="caution">
    <text evidence="1">The sequence shown here is derived from an EMBL/GenBank/DDBJ whole genome shotgun (WGS) entry which is preliminary data.</text>
</comment>